<dbReference type="InterPro" id="IPR029044">
    <property type="entry name" value="Nucleotide-diphossugar_trans"/>
</dbReference>
<gene>
    <name evidence="2" type="ORF">SAMN04487991_2608</name>
</gene>
<dbReference type="CDD" id="cd00761">
    <property type="entry name" value="Glyco_tranf_GTA_type"/>
    <property type="match status" value="1"/>
</dbReference>
<reference evidence="3" key="1">
    <citation type="submission" date="2016-10" db="EMBL/GenBank/DDBJ databases">
        <authorList>
            <person name="Varghese N."/>
            <person name="Submissions S."/>
        </authorList>
    </citation>
    <scope>NUCLEOTIDE SEQUENCE [LARGE SCALE GENOMIC DNA]</scope>
    <source>
        <strain evidence="3">DSM 26471</strain>
    </source>
</reference>
<dbReference type="Pfam" id="PF00535">
    <property type="entry name" value="Glycos_transf_2"/>
    <property type="match status" value="1"/>
</dbReference>
<protein>
    <submittedName>
        <fullName evidence="2">Teichuronic acid biosynthesis glycosyltransferase TuaG</fullName>
    </submittedName>
</protein>
<dbReference type="EMBL" id="FORH01000004">
    <property type="protein sequence ID" value="SFJ62691.1"/>
    <property type="molecule type" value="Genomic_DNA"/>
</dbReference>
<keyword evidence="2" id="KW-0808">Transferase</keyword>
<dbReference type="SUPFAM" id="SSF53448">
    <property type="entry name" value="Nucleotide-diphospho-sugar transferases"/>
    <property type="match status" value="1"/>
</dbReference>
<dbReference type="GO" id="GO:0016758">
    <property type="term" value="F:hexosyltransferase activity"/>
    <property type="evidence" value="ECO:0007669"/>
    <property type="project" value="UniProtKB-ARBA"/>
</dbReference>
<dbReference type="PANTHER" id="PTHR22916">
    <property type="entry name" value="GLYCOSYLTRANSFERASE"/>
    <property type="match status" value="1"/>
</dbReference>
<dbReference type="Proteomes" id="UP000199630">
    <property type="component" value="Unassembled WGS sequence"/>
</dbReference>
<sequence length="283" mass="32003">MLLRKFNFELPSQNVHSLQRDLRYASSEGSKMTKISVIIPAYNAEDFIEECLQSVVQQNESDLQICIVDDGSTDATFDLLRHWASADQRIELASHTSPKGAAAARNRGIEMAQGDYIAFLDADDLWLPEKLSMQLIHMDEAESAFSCTAYELCDAKGMRIGRRQVPKEVDFSRLLNNNTIGTSTVMLRRAFLSKHRFPDLALRQDFALWLQLLSGAATCSGLNTTLTRYRRHGASLSANKLKAAKATWQVYKSLPSLSRRRALQSYANYLVRTTYKAFSSHFY</sequence>
<organism evidence="2 3">
    <name type="scientific">Celeribacter neptunius</name>
    <dbReference type="NCBI Taxonomy" id="588602"/>
    <lineage>
        <taxon>Bacteria</taxon>
        <taxon>Pseudomonadati</taxon>
        <taxon>Pseudomonadota</taxon>
        <taxon>Alphaproteobacteria</taxon>
        <taxon>Rhodobacterales</taxon>
        <taxon>Roseobacteraceae</taxon>
        <taxon>Celeribacter</taxon>
    </lineage>
</organism>
<dbReference type="Gene3D" id="3.90.550.10">
    <property type="entry name" value="Spore Coat Polysaccharide Biosynthesis Protein SpsA, Chain A"/>
    <property type="match status" value="1"/>
</dbReference>
<dbReference type="InterPro" id="IPR001173">
    <property type="entry name" value="Glyco_trans_2-like"/>
</dbReference>
<dbReference type="AlphaFoldDB" id="A0A1I3SYL1"/>
<name>A0A1I3SYL1_9RHOB</name>
<dbReference type="PANTHER" id="PTHR22916:SF3">
    <property type="entry name" value="UDP-GLCNAC:BETAGAL BETA-1,3-N-ACETYLGLUCOSAMINYLTRANSFERASE-LIKE PROTEIN 1"/>
    <property type="match status" value="1"/>
</dbReference>
<keyword evidence="3" id="KW-1185">Reference proteome</keyword>
<feature type="domain" description="Glycosyltransferase 2-like" evidence="1">
    <location>
        <begin position="36"/>
        <end position="186"/>
    </location>
</feature>
<proteinExistence type="predicted"/>
<evidence type="ECO:0000313" key="2">
    <source>
        <dbReference type="EMBL" id="SFJ62691.1"/>
    </source>
</evidence>
<evidence type="ECO:0000313" key="3">
    <source>
        <dbReference type="Proteomes" id="UP000199630"/>
    </source>
</evidence>
<accession>A0A1I3SYL1</accession>
<dbReference type="STRING" id="588602.SAMN04487991_2608"/>
<evidence type="ECO:0000259" key="1">
    <source>
        <dbReference type="Pfam" id="PF00535"/>
    </source>
</evidence>